<dbReference type="Pfam" id="PF00375">
    <property type="entry name" value="SDF"/>
    <property type="match status" value="1"/>
</dbReference>
<evidence type="ECO:0000256" key="4">
    <source>
        <dbReference type="ARBA" id="ARBA00022989"/>
    </source>
</evidence>
<keyword evidence="3 6" id="KW-0812">Transmembrane</keyword>
<feature type="transmembrane region" description="Helical" evidence="6">
    <location>
        <begin position="281"/>
        <end position="299"/>
    </location>
</feature>
<evidence type="ECO:0000313" key="7">
    <source>
        <dbReference type="Proteomes" id="UP000095280"/>
    </source>
</evidence>
<keyword evidence="7" id="KW-1185">Reference proteome</keyword>
<evidence type="ECO:0000256" key="2">
    <source>
        <dbReference type="ARBA" id="ARBA00022448"/>
    </source>
</evidence>
<reference evidence="8" key="1">
    <citation type="submission" date="2016-11" db="UniProtKB">
        <authorList>
            <consortium name="WormBaseParasite"/>
        </authorList>
    </citation>
    <scope>IDENTIFICATION</scope>
</reference>
<dbReference type="Proteomes" id="UP000095280">
    <property type="component" value="Unplaced"/>
</dbReference>
<keyword evidence="5 6" id="KW-0472">Membrane</keyword>
<feature type="transmembrane region" description="Helical" evidence="6">
    <location>
        <begin position="352"/>
        <end position="378"/>
    </location>
</feature>
<dbReference type="PRINTS" id="PR00173">
    <property type="entry name" value="EDTRNSPORT"/>
</dbReference>
<dbReference type="GO" id="GO:0005886">
    <property type="term" value="C:plasma membrane"/>
    <property type="evidence" value="ECO:0007669"/>
    <property type="project" value="TreeGrafter"/>
</dbReference>
<dbReference type="GO" id="GO:0015501">
    <property type="term" value="F:glutamate:sodium symporter activity"/>
    <property type="evidence" value="ECO:0007669"/>
    <property type="project" value="TreeGrafter"/>
</dbReference>
<protein>
    <recommendedName>
        <fullName evidence="6">Amino acid transporter</fullName>
    </recommendedName>
</protein>
<dbReference type="PANTHER" id="PTHR11958">
    <property type="entry name" value="SODIUM/DICARBOXYLATE SYMPORTER-RELATED"/>
    <property type="match status" value="1"/>
</dbReference>
<dbReference type="SUPFAM" id="SSF118215">
    <property type="entry name" value="Proton glutamate symport protein"/>
    <property type="match status" value="1"/>
</dbReference>
<sequence>IVDKAGKTDRVPSLIFALVQNSNRERKHSPSLAKHSRIMSSAFVYIKDAILQRISSRRQVARLLPPGALLGDCCRTFLRRNVFVLCLILGVAAGIGLAHRPSLRQAGLDGQRAGLLQIPRRAAAQDAADGDPAAGHHLHDFRMSSLGRNASSWIGLRAVVYYMCTTLFAVIIGIVLVRQHPPGPRSRELGDNAATGLLQDRECGRLAAGSHPHSMKFIIPGRGPQPLRRRLTECHGQQLDRFSTLTTTNIATTVADSLNASSGPTPKPTLPRWSGWRAGNLLGIIVFSLAFGVALSRIGERGHVARQFFDGCSEAVLVVVQSCDLVHPIGIIFLISGKIIEMENVVETLSQLGLYSITVISGLVIHGFIVLPLIYLIVVRRNPFRYMFGSLRAILTALSTASSSATPAGQPVLHLEEVNGRQQDGVRFRAPGRCHHQHGRHRPVRGRWPSVFIAQPPQLLWAPPVVPEAGLVTMVIRPDRRRRCPRMTSPSSWPRDWFL</sequence>
<keyword evidence="2 6" id="KW-0813">Transport</keyword>
<dbReference type="InterPro" id="IPR001991">
    <property type="entry name" value="Na-dicarboxylate_symporter"/>
</dbReference>
<comment type="subcellular location">
    <subcellularLocation>
        <location evidence="1 6">Membrane</location>
        <topology evidence="1 6">Multi-pass membrane protein</topology>
    </subcellularLocation>
</comment>
<dbReference type="AlphaFoldDB" id="A0A1I8FAT6"/>
<dbReference type="GO" id="GO:0015175">
    <property type="term" value="F:neutral L-amino acid transmembrane transporter activity"/>
    <property type="evidence" value="ECO:0007669"/>
    <property type="project" value="TreeGrafter"/>
</dbReference>
<dbReference type="InterPro" id="IPR036458">
    <property type="entry name" value="Na:dicarbo_symporter_sf"/>
</dbReference>
<keyword evidence="4 6" id="KW-1133">Transmembrane helix</keyword>
<dbReference type="InterPro" id="IPR050746">
    <property type="entry name" value="DAACS"/>
</dbReference>
<evidence type="ECO:0000256" key="3">
    <source>
        <dbReference type="ARBA" id="ARBA00022692"/>
    </source>
</evidence>
<dbReference type="GO" id="GO:0005313">
    <property type="term" value="F:L-glutamate transmembrane transporter activity"/>
    <property type="evidence" value="ECO:0007669"/>
    <property type="project" value="TreeGrafter"/>
</dbReference>
<evidence type="ECO:0000256" key="1">
    <source>
        <dbReference type="ARBA" id="ARBA00004141"/>
    </source>
</evidence>
<evidence type="ECO:0000256" key="6">
    <source>
        <dbReference type="RuleBase" id="RU361216"/>
    </source>
</evidence>
<organism evidence="7 8">
    <name type="scientific">Macrostomum lignano</name>
    <dbReference type="NCBI Taxonomy" id="282301"/>
    <lineage>
        <taxon>Eukaryota</taxon>
        <taxon>Metazoa</taxon>
        <taxon>Spiralia</taxon>
        <taxon>Lophotrochozoa</taxon>
        <taxon>Platyhelminthes</taxon>
        <taxon>Rhabditophora</taxon>
        <taxon>Macrostomorpha</taxon>
        <taxon>Macrostomida</taxon>
        <taxon>Macrostomidae</taxon>
        <taxon>Macrostomum</taxon>
    </lineage>
</organism>
<comment type="similarity">
    <text evidence="6">Belongs to the dicarboxylate/amino acid:cation symporter (DAACS) (TC 2.A.23) family.</text>
</comment>
<dbReference type="WBParaSite" id="maker-unitig_27371-snap-gene-0.2-mRNA-1">
    <property type="protein sequence ID" value="maker-unitig_27371-snap-gene-0.2-mRNA-1"/>
    <property type="gene ID" value="maker-unitig_27371-snap-gene-0.2"/>
</dbReference>
<proteinExistence type="inferred from homology"/>
<dbReference type="Gene3D" id="1.10.3860.10">
    <property type="entry name" value="Sodium:dicarboxylate symporter"/>
    <property type="match status" value="1"/>
</dbReference>
<evidence type="ECO:0000256" key="5">
    <source>
        <dbReference type="ARBA" id="ARBA00023136"/>
    </source>
</evidence>
<feature type="transmembrane region" description="Helical" evidence="6">
    <location>
        <begin position="159"/>
        <end position="177"/>
    </location>
</feature>
<comment type="caution">
    <text evidence="6">Lacks conserved residue(s) required for the propagation of feature annotation.</text>
</comment>
<name>A0A1I8FAT6_9PLAT</name>
<keyword evidence="6" id="KW-0769">Symport</keyword>
<dbReference type="PANTHER" id="PTHR11958:SF63">
    <property type="entry name" value="AMINO ACID TRANSPORTER"/>
    <property type="match status" value="1"/>
</dbReference>
<feature type="transmembrane region" description="Helical" evidence="6">
    <location>
        <begin position="82"/>
        <end position="99"/>
    </location>
</feature>
<evidence type="ECO:0000313" key="8">
    <source>
        <dbReference type="WBParaSite" id="maker-unitig_27371-snap-gene-0.2-mRNA-1"/>
    </source>
</evidence>
<accession>A0A1I8FAT6</accession>